<evidence type="ECO:0000313" key="4">
    <source>
        <dbReference type="Proteomes" id="UP001562354"/>
    </source>
</evidence>
<feature type="region of interest" description="Disordered" evidence="1">
    <location>
        <begin position="104"/>
        <end position="150"/>
    </location>
</feature>
<dbReference type="Proteomes" id="UP001562354">
    <property type="component" value="Unassembled WGS sequence"/>
</dbReference>
<feature type="compositionally biased region" description="Basic residues" evidence="1">
    <location>
        <begin position="61"/>
        <end position="79"/>
    </location>
</feature>
<proteinExistence type="predicted"/>
<feature type="transmembrane region" description="Helical" evidence="2">
    <location>
        <begin position="307"/>
        <end position="325"/>
    </location>
</feature>
<keyword evidence="2" id="KW-0812">Transmembrane</keyword>
<name>A0ABR3PCK9_9PEZI</name>
<evidence type="ECO:0000256" key="2">
    <source>
        <dbReference type="SAM" id="Phobius"/>
    </source>
</evidence>
<feature type="compositionally biased region" description="Basic and acidic residues" evidence="1">
    <location>
        <begin position="134"/>
        <end position="150"/>
    </location>
</feature>
<keyword evidence="2" id="KW-1133">Transmembrane helix</keyword>
<feature type="compositionally biased region" description="Polar residues" evidence="1">
    <location>
        <begin position="108"/>
        <end position="120"/>
    </location>
</feature>
<feature type="compositionally biased region" description="Low complexity" evidence="1">
    <location>
        <begin position="36"/>
        <end position="52"/>
    </location>
</feature>
<sequence>MENRIRDRGLIRSHTNLPKLTTSRRNNYVESGGNNGSTSATTTTRKPTTNKPSNDEDKSDSHHHHHRNIHRRHHRHHHTRDTIQNAVGLQHAFSFDNYNPLRRGNHLHSYNNSGQISQAASDKHNHGHNGQLDPNKHETPTADNAEPQHDAIKPITRIIRPADVVKERARRERRAEAVAEALNALSRDAHTATRKLDDTYYALLERLGTLRSTISSLQELSGQAAEARRDWHREINQANQKVNTKLDSFQGFSAQEKAVEELVLRLEKGKRGAAVLEGRLEDCRGRLEGVQRKEVEGRRIVNKRWRICWLSLSMLVLLIILLVVWRRRQGKSDLLVELVEQGEALREKGAELAIEVGVLDREKYNRTKPGLKLVDPTYEKAHMKEEAKWDRLLDEL</sequence>
<dbReference type="EMBL" id="JBFMKM010000009">
    <property type="protein sequence ID" value="KAL1303897.1"/>
    <property type="molecule type" value="Genomic_DNA"/>
</dbReference>
<accession>A0ABR3PCK9</accession>
<dbReference type="GeneID" id="95974054"/>
<gene>
    <name evidence="3" type="ORF">AAFC00_000351</name>
</gene>
<protein>
    <submittedName>
        <fullName evidence="3">Uncharacterized protein</fullName>
    </submittedName>
</protein>
<dbReference type="RefSeq" id="XP_069200172.1">
    <property type="nucleotide sequence ID" value="XM_069343154.1"/>
</dbReference>
<evidence type="ECO:0000256" key="1">
    <source>
        <dbReference type="SAM" id="MobiDB-lite"/>
    </source>
</evidence>
<reference evidence="3 4" key="1">
    <citation type="submission" date="2024-07" db="EMBL/GenBank/DDBJ databases">
        <title>Draft sequence of the Neodothiora populina.</title>
        <authorList>
            <person name="Drown D.D."/>
            <person name="Schuette U.S."/>
            <person name="Buechlein A.B."/>
            <person name="Rusch D.R."/>
            <person name="Winton L.W."/>
            <person name="Adams G.A."/>
        </authorList>
    </citation>
    <scope>NUCLEOTIDE SEQUENCE [LARGE SCALE GENOMIC DNA]</scope>
    <source>
        <strain evidence="3 4">CPC 39397</strain>
    </source>
</reference>
<organism evidence="3 4">
    <name type="scientific">Neodothiora populina</name>
    <dbReference type="NCBI Taxonomy" id="2781224"/>
    <lineage>
        <taxon>Eukaryota</taxon>
        <taxon>Fungi</taxon>
        <taxon>Dikarya</taxon>
        <taxon>Ascomycota</taxon>
        <taxon>Pezizomycotina</taxon>
        <taxon>Dothideomycetes</taxon>
        <taxon>Dothideomycetidae</taxon>
        <taxon>Dothideales</taxon>
        <taxon>Dothioraceae</taxon>
        <taxon>Neodothiora</taxon>
    </lineage>
</organism>
<feature type="region of interest" description="Disordered" evidence="1">
    <location>
        <begin position="1"/>
        <end position="80"/>
    </location>
</feature>
<evidence type="ECO:0000313" key="3">
    <source>
        <dbReference type="EMBL" id="KAL1303897.1"/>
    </source>
</evidence>
<feature type="compositionally biased region" description="Basic and acidic residues" evidence="1">
    <location>
        <begin position="1"/>
        <end position="10"/>
    </location>
</feature>
<comment type="caution">
    <text evidence="3">The sequence shown here is derived from an EMBL/GenBank/DDBJ whole genome shotgun (WGS) entry which is preliminary data.</text>
</comment>
<keyword evidence="4" id="KW-1185">Reference proteome</keyword>
<feature type="compositionally biased region" description="Polar residues" evidence="1">
    <location>
        <begin position="13"/>
        <end position="29"/>
    </location>
</feature>
<keyword evidence="2" id="KW-0472">Membrane</keyword>